<gene>
    <name evidence="2" type="ORF">E4099_08435</name>
</gene>
<comment type="caution">
    <text evidence="2">The sequence shown here is derived from an EMBL/GenBank/DDBJ whole genome shotgun (WGS) entry which is preliminary data.</text>
</comment>
<dbReference type="InterPro" id="IPR029064">
    <property type="entry name" value="Ribosomal_eL30-like_sf"/>
</dbReference>
<dbReference type="RefSeq" id="WP_135338339.1">
    <property type="nucleotide sequence ID" value="NZ_JBHLTX010000025.1"/>
</dbReference>
<sequence>MLTTDLTSSTLAELRERRPYPAVTVTLPTDRRATPATTPDSVRLRNLVAEAKRRLEVDPEVSREARFGISEQLDQALAEVEPRNFGDGLAVFATPGEHQLWYLPRSTPERVVFSDTYLTRNLVAAHERVRPYWVLVVAADRTTLWSGSDGNLQEEKAHGFPATPPTVEPDPERLQRTGEPLDPYGGEIARMYMRQVDGFIDKLLASDPRPLYLIGATPALSLLEDVGNASKAAVARIVKGGLTGGPASALTEVVAEARAEQSARDAERVLTRIDQAQGRRTFAAGLDEVYQVVKERRIDLLAVEEDYQRTVRVTEEHLVPVDPETATAELGSQVMEDIVDEIIEAALDAGSEVVFVPEGTLAAHDRIAAVLRF</sequence>
<evidence type="ECO:0000256" key="1">
    <source>
        <dbReference type="SAM" id="MobiDB-lite"/>
    </source>
</evidence>
<dbReference type="Proteomes" id="UP000297948">
    <property type="component" value="Unassembled WGS sequence"/>
</dbReference>
<dbReference type="InterPro" id="IPR041289">
    <property type="entry name" value="Bact_RF_family3"/>
</dbReference>
<dbReference type="Gene3D" id="3.30.1330.30">
    <property type="match status" value="1"/>
</dbReference>
<dbReference type="EMBL" id="SRID01000051">
    <property type="protein sequence ID" value="TGB14445.1"/>
    <property type="molecule type" value="Genomic_DNA"/>
</dbReference>
<organism evidence="2 3">
    <name type="scientific">Streptomyces palmae</name>
    <dbReference type="NCBI Taxonomy" id="1701085"/>
    <lineage>
        <taxon>Bacteria</taxon>
        <taxon>Bacillati</taxon>
        <taxon>Actinomycetota</taxon>
        <taxon>Actinomycetes</taxon>
        <taxon>Kitasatosporales</taxon>
        <taxon>Streptomycetaceae</taxon>
        <taxon>Streptomyces</taxon>
    </lineage>
</organism>
<evidence type="ECO:0000313" key="3">
    <source>
        <dbReference type="Proteomes" id="UP000297948"/>
    </source>
</evidence>
<dbReference type="AlphaFoldDB" id="A0A4Z0H9R7"/>
<dbReference type="OrthoDB" id="3449793at2"/>
<keyword evidence="3" id="KW-1185">Reference proteome</keyword>
<evidence type="ECO:0000313" key="2">
    <source>
        <dbReference type="EMBL" id="TGB14445.1"/>
    </source>
</evidence>
<dbReference type="Pfam" id="PF18845">
    <property type="entry name" value="baeRF_family3"/>
    <property type="match status" value="1"/>
</dbReference>
<reference evidence="2 3" key="1">
    <citation type="submission" date="2019-03" db="EMBL/GenBank/DDBJ databases">
        <authorList>
            <person name="Gonzalez-Pimentel J.L."/>
        </authorList>
    </citation>
    <scope>NUCLEOTIDE SEQUENCE [LARGE SCALE GENOMIC DNA]</scope>
    <source>
        <strain evidence="2 3">JCM 31289</strain>
    </source>
</reference>
<protein>
    <submittedName>
        <fullName evidence="2">Chemotaxis protein</fullName>
    </submittedName>
</protein>
<proteinExistence type="predicted"/>
<feature type="region of interest" description="Disordered" evidence="1">
    <location>
        <begin position="148"/>
        <end position="181"/>
    </location>
</feature>
<name>A0A4Z0H9R7_9ACTN</name>
<accession>A0A4Z0H9R7</accession>